<dbReference type="PROSITE" id="PS01167">
    <property type="entry name" value="RIBOSOMAL_L17"/>
    <property type="match status" value="1"/>
</dbReference>
<protein>
    <recommendedName>
        <fullName evidence="8">Ribosomal protein L17</fullName>
    </recommendedName>
</protein>
<dbReference type="GO" id="GO:0003735">
    <property type="term" value="F:structural constituent of ribosome"/>
    <property type="evidence" value="ECO:0007669"/>
    <property type="project" value="InterPro"/>
</dbReference>
<dbReference type="Pfam" id="PF01196">
    <property type="entry name" value="Ribosomal_L17"/>
    <property type="match status" value="1"/>
</dbReference>
<evidence type="ECO:0000256" key="4">
    <source>
        <dbReference type="RuleBase" id="RU000660"/>
    </source>
</evidence>
<gene>
    <name evidence="6" type="ORF">BOTBODRAFT_152967</name>
</gene>
<dbReference type="EMBL" id="KL198018">
    <property type="protein sequence ID" value="KDQ20308.1"/>
    <property type="molecule type" value="Genomic_DNA"/>
</dbReference>
<dbReference type="InterPro" id="IPR036373">
    <property type="entry name" value="Ribosomal_bL17_sf"/>
</dbReference>
<dbReference type="HOGENOM" id="CLU_074407_1_4_1"/>
<evidence type="ECO:0000256" key="2">
    <source>
        <dbReference type="ARBA" id="ARBA00022980"/>
    </source>
</evidence>
<evidence type="ECO:0000256" key="3">
    <source>
        <dbReference type="ARBA" id="ARBA00023274"/>
    </source>
</evidence>
<dbReference type="HAMAP" id="MF_01368">
    <property type="entry name" value="Ribosomal_bL17"/>
    <property type="match status" value="1"/>
</dbReference>
<dbReference type="PANTHER" id="PTHR14413">
    <property type="entry name" value="RIBOSOMAL PROTEIN L17"/>
    <property type="match status" value="1"/>
</dbReference>
<feature type="compositionally biased region" description="Basic and acidic residues" evidence="5">
    <location>
        <begin position="271"/>
        <end position="286"/>
    </location>
</feature>
<reference evidence="7" key="1">
    <citation type="journal article" date="2014" name="Proc. Natl. Acad. Sci. U.S.A.">
        <title>Extensive sampling of basidiomycete genomes demonstrates inadequacy of the white-rot/brown-rot paradigm for wood decay fungi.</title>
        <authorList>
            <person name="Riley R."/>
            <person name="Salamov A.A."/>
            <person name="Brown D.W."/>
            <person name="Nagy L.G."/>
            <person name="Floudas D."/>
            <person name="Held B.W."/>
            <person name="Levasseur A."/>
            <person name="Lombard V."/>
            <person name="Morin E."/>
            <person name="Otillar R."/>
            <person name="Lindquist E.A."/>
            <person name="Sun H."/>
            <person name="LaButti K.M."/>
            <person name="Schmutz J."/>
            <person name="Jabbour D."/>
            <person name="Luo H."/>
            <person name="Baker S.E."/>
            <person name="Pisabarro A.G."/>
            <person name="Walton J.D."/>
            <person name="Blanchette R.A."/>
            <person name="Henrissat B."/>
            <person name="Martin F."/>
            <person name="Cullen D."/>
            <person name="Hibbett D.S."/>
            <person name="Grigoriev I.V."/>
        </authorList>
    </citation>
    <scope>NUCLEOTIDE SEQUENCE [LARGE SCALE GENOMIC DNA]</scope>
    <source>
        <strain evidence="7">FD-172 SS1</strain>
    </source>
</reference>
<dbReference type="Gene3D" id="3.90.1030.10">
    <property type="entry name" value="Ribosomal protein L17"/>
    <property type="match status" value="1"/>
</dbReference>
<dbReference type="InterPro" id="IPR000456">
    <property type="entry name" value="Ribosomal_bL17"/>
</dbReference>
<evidence type="ECO:0000256" key="5">
    <source>
        <dbReference type="SAM" id="MobiDB-lite"/>
    </source>
</evidence>
<dbReference type="InParanoid" id="A0A067MX67"/>
<dbReference type="STRING" id="930990.A0A067MX67"/>
<dbReference type="GO" id="GO:0006412">
    <property type="term" value="P:translation"/>
    <property type="evidence" value="ECO:0007669"/>
    <property type="project" value="InterPro"/>
</dbReference>
<feature type="region of interest" description="Disordered" evidence="5">
    <location>
        <begin position="254"/>
        <end position="286"/>
    </location>
</feature>
<dbReference type="Proteomes" id="UP000027195">
    <property type="component" value="Unassembled WGS sequence"/>
</dbReference>
<keyword evidence="7" id="KW-1185">Reference proteome</keyword>
<accession>A0A067MX67</accession>
<dbReference type="GO" id="GO:0005762">
    <property type="term" value="C:mitochondrial large ribosomal subunit"/>
    <property type="evidence" value="ECO:0007669"/>
    <property type="project" value="TreeGrafter"/>
</dbReference>
<dbReference type="AlphaFoldDB" id="A0A067MX67"/>
<evidence type="ECO:0000313" key="7">
    <source>
        <dbReference type="Proteomes" id="UP000027195"/>
    </source>
</evidence>
<dbReference type="OrthoDB" id="275000at2759"/>
<evidence type="ECO:0000313" key="6">
    <source>
        <dbReference type="EMBL" id="KDQ20308.1"/>
    </source>
</evidence>
<sequence>MKHGIAFRKLSRTSSHRGLMLRNLVTSLLQHEQIKTTIPKAKEAARLAEKMITLGKKGDLNARREAEAFLLDRSLLDTLFGRYAERYTQRPGGYTRIHKYGHREGDHAPHAILELVDGPRDLKFEMTARAVGKETLARYLHHGEFRNGDGLKDALEKEEGRNWLRERTRWNLEKVLKFRSPQAMEEFQSKAVDWANRLIAEPQAHDGLRRTIVVPPPDDDKDGVERLKPVGRRQMAGERLSGMSVSASGLGIAKGALGKQKPRKSRFWEGGWKDISKGKQERPAAS</sequence>
<name>A0A067MX67_BOTB1</name>
<proteinExistence type="inferred from homology"/>
<dbReference type="PANTHER" id="PTHR14413:SF16">
    <property type="entry name" value="LARGE RIBOSOMAL SUBUNIT PROTEIN BL17M"/>
    <property type="match status" value="1"/>
</dbReference>
<keyword evidence="2 4" id="KW-0689">Ribosomal protein</keyword>
<evidence type="ECO:0000256" key="1">
    <source>
        <dbReference type="ARBA" id="ARBA00008777"/>
    </source>
</evidence>
<evidence type="ECO:0008006" key="8">
    <source>
        <dbReference type="Google" id="ProtNLM"/>
    </source>
</evidence>
<comment type="similarity">
    <text evidence="1 4">Belongs to the bacterial ribosomal protein bL17 family.</text>
</comment>
<keyword evidence="3 4" id="KW-0687">Ribonucleoprotein</keyword>
<organism evidence="6 7">
    <name type="scientific">Botryobasidium botryosum (strain FD-172 SS1)</name>
    <dbReference type="NCBI Taxonomy" id="930990"/>
    <lineage>
        <taxon>Eukaryota</taxon>
        <taxon>Fungi</taxon>
        <taxon>Dikarya</taxon>
        <taxon>Basidiomycota</taxon>
        <taxon>Agaricomycotina</taxon>
        <taxon>Agaricomycetes</taxon>
        <taxon>Cantharellales</taxon>
        <taxon>Botryobasidiaceae</taxon>
        <taxon>Botryobasidium</taxon>
    </lineage>
</organism>
<dbReference type="NCBIfam" id="TIGR00059">
    <property type="entry name" value="L17"/>
    <property type="match status" value="1"/>
</dbReference>
<dbReference type="InterPro" id="IPR047859">
    <property type="entry name" value="Ribosomal_bL17_CS"/>
</dbReference>
<dbReference type="SUPFAM" id="SSF64263">
    <property type="entry name" value="Prokaryotic ribosomal protein L17"/>
    <property type="match status" value="1"/>
</dbReference>